<name>A0AAW1PY56_9CHLO</name>
<feature type="region of interest" description="Disordered" evidence="1">
    <location>
        <begin position="231"/>
        <end position="255"/>
    </location>
</feature>
<evidence type="ECO:0000313" key="2">
    <source>
        <dbReference type="EMBL" id="KAK9812997.1"/>
    </source>
</evidence>
<protein>
    <submittedName>
        <fullName evidence="2">Uncharacterized protein</fullName>
    </submittedName>
</protein>
<feature type="region of interest" description="Disordered" evidence="1">
    <location>
        <begin position="538"/>
        <end position="579"/>
    </location>
</feature>
<proteinExistence type="predicted"/>
<comment type="caution">
    <text evidence="2">The sequence shown here is derived from an EMBL/GenBank/DDBJ whole genome shotgun (WGS) entry which is preliminary data.</text>
</comment>
<evidence type="ECO:0000313" key="3">
    <source>
        <dbReference type="Proteomes" id="UP001489004"/>
    </source>
</evidence>
<feature type="region of interest" description="Disordered" evidence="1">
    <location>
        <begin position="746"/>
        <end position="765"/>
    </location>
</feature>
<gene>
    <name evidence="2" type="ORF">WJX72_006992</name>
</gene>
<dbReference type="AlphaFoldDB" id="A0AAW1PY56"/>
<reference evidence="2 3" key="1">
    <citation type="journal article" date="2024" name="Nat. Commun.">
        <title>Phylogenomics reveals the evolutionary origins of lichenization in chlorophyte algae.</title>
        <authorList>
            <person name="Puginier C."/>
            <person name="Libourel C."/>
            <person name="Otte J."/>
            <person name="Skaloud P."/>
            <person name="Haon M."/>
            <person name="Grisel S."/>
            <person name="Petersen M."/>
            <person name="Berrin J.G."/>
            <person name="Delaux P.M."/>
            <person name="Dal Grande F."/>
            <person name="Keller J."/>
        </authorList>
    </citation>
    <scope>NUCLEOTIDE SEQUENCE [LARGE SCALE GENOMIC DNA]</scope>
    <source>
        <strain evidence="2 3">SAG 2043</strain>
    </source>
</reference>
<feature type="region of interest" description="Disordered" evidence="1">
    <location>
        <begin position="613"/>
        <end position="666"/>
    </location>
</feature>
<evidence type="ECO:0000256" key="1">
    <source>
        <dbReference type="SAM" id="MobiDB-lite"/>
    </source>
</evidence>
<organism evidence="2 3">
    <name type="scientific">[Myrmecia] bisecta</name>
    <dbReference type="NCBI Taxonomy" id="41462"/>
    <lineage>
        <taxon>Eukaryota</taxon>
        <taxon>Viridiplantae</taxon>
        <taxon>Chlorophyta</taxon>
        <taxon>core chlorophytes</taxon>
        <taxon>Trebouxiophyceae</taxon>
        <taxon>Trebouxiales</taxon>
        <taxon>Trebouxiaceae</taxon>
        <taxon>Myrmecia</taxon>
    </lineage>
</organism>
<feature type="compositionally biased region" description="Polar residues" evidence="1">
    <location>
        <begin position="613"/>
        <end position="659"/>
    </location>
</feature>
<keyword evidence="3" id="KW-1185">Reference proteome</keyword>
<feature type="region of interest" description="Disordered" evidence="1">
    <location>
        <begin position="304"/>
        <end position="331"/>
    </location>
</feature>
<dbReference type="EMBL" id="JALJOR010000008">
    <property type="protein sequence ID" value="KAK9812997.1"/>
    <property type="molecule type" value="Genomic_DNA"/>
</dbReference>
<feature type="region of interest" description="Disordered" evidence="1">
    <location>
        <begin position="462"/>
        <end position="483"/>
    </location>
</feature>
<feature type="region of interest" description="Disordered" evidence="1">
    <location>
        <begin position="47"/>
        <end position="89"/>
    </location>
</feature>
<feature type="compositionally biased region" description="Low complexity" evidence="1">
    <location>
        <begin position="468"/>
        <end position="482"/>
    </location>
</feature>
<sequence length="906" mass="96839">MRLPNNLVGSCWLPQQPAAKVDDSHPNIHAGSRLYHQAVEKRLRLEQQREEERNRQQHQQTSPASPCKGHQSGAGQLQQPRFASVNRAAGTASDRAEQYAKLLYAEGLQKAAHKREAALREIQERQQAELAGATFQPAITDSPAALQREPHEHIYARTPDILARKEAKVAQLKQQLEQQRQHDEQLHCTFRPVTSAHKPRGSRKWMHCNDFLLRQELAQCDKQLSTAQRVEEQVQHFSVPPSPAGQKGQPDSPAHERLFEDARERQLLERQISNASASASNNSPANAHAVFVDSLRPSQRRYSITGALQPPMRHTSTASELASTPRKAPDAHHRAWSVEQPPLAMPSQSVPMRQTRRAHAPGAGQAADIGRAIAALYEDAFRRKRCRRARQKLQEREVHGARRVSCMDHKSVELVVQQTENRICEALHALTAQQTGAVTREGVQRADALKAVAAAVMAGADARGEDGSAGSSPLPSPNSSIPFANPFNDSAAWSDPQAWRFQRSESARQAFPALMDSASSGVLPTRLSLWGFHTRASSPALKDSLPTRESSSSPDLRNMGEHAATSSGRATRSEDGAPCHDHVGAVQVQILPRHPAIPSPVAGQPAMRSLWSASSMSATTPGPQAHSQAATGPALMTSTSTTMAHSQSPSQAAVDTSPMTSTSSGLQSVSLLSQPFIGTAPMLRSDSSKSWLGGSSTAVIRPAPIGQSDSGGSLQRVSSQALIGTASMATSDASKSVLGASSQATIGTAPLPASDSGRSLQSVSSQGMTGAASMAASASGKSLLVLSSAAQVMAGSDALATGARRMSSNKDGQGMLLSPFATEVMPGTDANGMVLRVRRTSTDLSSQGPFISPFALASAAAGRLQWPRGPLKRQLCSGNLNPQHRCLPGSIRTLPAQLPLLTTLQR</sequence>
<dbReference type="Proteomes" id="UP001489004">
    <property type="component" value="Unassembled WGS sequence"/>
</dbReference>
<accession>A0AAW1PY56</accession>